<dbReference type="AlphaFoldDB" id="A0AAD4VTI7"/>
<dbReference type="Proteomes" id="UP001054821">
    <property type="component" value="Chromosome 5"/>
</dbReference>
<gene>
    <name evidence="2" type="ORF">L3X38_029741</name>
</gene>
<protein>
    <submittedName>
        <fullName evidence="2">Uncharacterized protein</fullName>
    </submittedName>
</protein>
<feature type="region of interest" description="Disordered" evidence="1">
    <location>
        <begin position="45"/>
        <end position="85"/>
    </location>
</feature>
<evidence type="ECO:0000256" key="1">
    <source>
        <dbReference type="SAM" id="MobiDB-lite"/>
    </source>
</evidence>
<organism evidence="2 3">
    <name type="scientific">Prunus dulcis</name>
    <name type="common">Almond</name>
    <name type="synonym">Amygdalus dulcis</name>
    <dbReference type="NCBI Taxonomy" id="3755"/>
    <lineage>
        <taxon>Eukaryota</taxon>
        <taxon>Viridiplantae</taxon>
        <taxon>Streptophyta</taxon>
        <taxon>Embryophyta</taxon>
        <taxon>Tracheophyta</taxon>
        <taxon>Spermatophyta</taxon>
        <taxon>Magnoliopsida</taxon>
        <taxon>eudicotyledons</taxon>
        <taxon>Gunneridae</taxon>
        <taxon>Pentapetalae</taxon>
        <taxon>rosids</taxon>
        <taxon>fabids</taxon>
        <taxon>Rosales</taxon>
        <taxon>Rosaceae</taxon>
        <taxon>Amygdaloideae</taxon>
        <taxon>Amygdaleae</taxon>
        <taxon>Prunus</taxon>
    </lineage>
</organism>
<proteinExistence type="predicted"/>
<feature type="compositionally biased region" description="Polar residues" evidence="1">
    <location>
        <begin position="49"/>
        <end position="61"/>
    </location>
</feature>
<keyword evidence="3" id="KW-1185">Reference proteome</keyword>
<reference evidence="2 3" key="1">
    <citation type="journal article" date="2022" name="G3 (Bethesda)">
        <title>Whole-genome sequence and methylome profiling of the almond [Prunus dulcis (Mill.) D.A. Webb] cultivar 'Nonpareil'.</title>
        <authorList>
            <person name="D'Amico-Willman K.M."/>
            <person name="Ouma W.Z."/>
            <person name="Meulia T."/>
            <person name="Sideli G.M."/>
            <person name="Gradziel T.M."/>
            <person name="Fresnedo-Ramirez J."/>
        </authorList>
    </citation>
    <scope>NUCLEOTIDE SEQUENCE [LARGE SCALE GENOMIC DNA]</scope>
    <source>
        <strain evidence="2">Clone GOH B32 T37-40</strain>
    </source>
</reference>
<evidence type="ECO:0000313" key="3">
    <source>
        <dbReference type="Proteomes" id="UP001054821"/>
    </source>
</evidence>
<comment type="caution">
    <text evidence="2">The sequence shown here is derived from an EMBL/GenBank/DDBJ whole genome shotgun (WGS) entry which is preliminary data.</text>
</comment>
<dbReference type="EMBL" id="JAJFAZ020000005">
    <property type="protein sequence ID" value="KAI5330343.1"/>
    <property type="molecule type" value="Genomic_DNA"/>
</dbReference>
<name>A0AAD4VTI7_PRUDU</name>
<sequence>MSKTPSTTPKISATNEACPSLINPYINHAPLRDLPATRIVNRLIRRPTPSDSRSLSDSTKLSGVGWSRWTSSGSQRKMLRFRKQP</sequence>
<accession>A0AAD4VTI7</accession>
<evidence type="ECO:0000313" key="2">
    <source>
        <dbReference type="EMBL" id="KAI5330343.1"/>
    </source>
</evidence>